<dbReference type="SUPFAM" id="SSF51735">
    <property type="entry name" value="NAD(P)-binding Rossmann-fold domains"/>
    <property type="match status" value="1"/>
</dbReference>
<evidence type="ECO:0000256" key="2">
    <source>
        <dbReference type="ARBA" id="ARBA00023002"/>
    </source>
</evidence>
<accession>A0A382TI13</accession>
<dbReference type="PANTHER" id="PTHR48107">
    <property type="entry name" value="NADPH-DEPENDENT ALDEHYDE REDUCTASE-LIKE PROTEIN, CHLOROPLASTIC-RELATED"/>
    <property type="match status" value="1"/>
</dbReference>
<protein>
    <recommendedName>
        <fullName evidence="4">Short-chain dehydrogenase/reductase SDR</fullName>
    </recommendedName>
</protein>
<name>A0A382TI13_9ZZZZ</name>
<evidence type="ECO:0000313" key="3">
    <source>
        <dbReference type="EMBL" id="SVD21071.1"/>
    </source>
</evidence>
<proteinExistence type="inferred from homology"/>
<comment type="similarity">
    <text evidence="1">Belongs to the short-chain dehydrogenases/reductases (SDR) family.</text>
</comment>
<keyword evidence="2" id="KW-0560">Oxidoreductase</keyword>
<dbReference type="AlphaFoldDB" id="A0A382TI13"/>
<dbReference type="InterPro" id="IPR002347">
    <property type="entry name" value="SDR_fam"/>
</dbReference>
<evidence type="ECO:0008006" key="4">
    <source>
        <dbReference type="Google" id="ProtNLM"/>
    </source>
</evidence>
<dbReference type="InterPro" id="IPR036291">
    <property type="entry name" value="NAD(P)-bd_dom_sf"/>
</dbReference>
<evidence type="ECO:0000256" key="1">
    <source>
        <dbReference type="ARBA" id="ARBA00006484"/>
    </source>
</evidence>
<sequence length="149" mass="15911">MHLNELNDIVPSVQQHNWGGQRQMEKALEGKVAIVTGSSRGIGRGIAICLADEGAEVVVCARSDESAANPLGSIEQTVQEIGDLGGKATAIQLDVTKDDKVRNAIGSVIRDYGHIDIMVNNAARMGQGGGDFWVSGPENLDAYYFTNVR</sequence>
<dbReference type="Pfam" id="PF00106">
    <property type="entry name" value="adh_short"/>
    <property type="match status" value="1"/>
</dbReference>
<feature type="non-terminal residue" evidence="3">
    <location>
        <position position="149"/>
    </location>
</feature>
<dbReference type="Gene3D" id="3.40.50.720">
    <property type="entry name" value="NAD(P)-binding Rossmann-like Domain"/>
    <property type="match status" value="1"/>
</dbReference>
<dbReference type="GO" id="GO:0016614">
    <property type="term" value="F:oxidoreductase activity, acting on CH-OH group of donors"/>
    <property type="evidence" value="ECO:0007669"/>
    <property type="project" value="UniProtKB-ARBA"/>
</dbReference>
<dbReference type="EMBL" id="UINC01136357">
    <property type="protein sequence ID" value="SVD21071.1"/>
    <property type="molecule type" value="Genomic_DNA"/>
</dbReference>
<gene>
    <name evidence="3" type="ORF">METZ01_LOCUS373925</name>
</gene>
<reference evidence="3" key="1">
    <citation type="submission" date="2018-05" db="EMBL/GenBank/DDBJ databases">
        <authorList>
            <person name="Lanie J.A."/>
            <person name="Ng W.-L."/>
            <person name="Kazmierczak K.M."/>
            <person name="Andrzejewski T.M."/>
            <person name="Davidsen T.M."/>
            <person name="Wayne K.J."/>
            <person name="Tettelin H."/>
            <person name="Glass J.I."/>
            <person name="Rusch D."/>
            <person name="Podicherti R."/>
            <person name="Tsui H.-C.T."/>
            <person name="Winkler M.E."/>
        </authorList>
    </citation>
    <scope>NUCLEOTIDE SEQUENCE</scope>
</reference>
<organism evidence="3">
    <name type="scientific">marine metagenome</name>
    <dbReference type="NCBI Taxonomy" id="408172"/>
    <lineage>
        <taxon>unclassified sequences</taxon>
        <taxon>metagenomes</taxon>
        <taxon>ecological metagenomes</taxon>
    </lineage>
</organism>
<dbReference type="PRINTS" id="PR00081">
    <property type="entry name" value="GDHRDH"/>
</dbReference>